<sequence length="370" mass="42630">MAALIPGSFFSIGTKSPWISQISLTTTRSKSYFRTLDQNTLWKTNTSIGYGKLGMDWPGLTSDITQRSSDTNLRSKNTIKEMSEGAYDEYKEKLKEKRLQMTSGRKRKRVFASSKRLDGRKQPRNSSTLVVTGNKDGLAGFALYKIPALNKSVNAVQRAVDKAGKKLTYIPRYEDRTVYHDFFTRFGATKIFVKQKPPGHGIKSQRIIKAICEVVGIKDLYAKIEGSINPQHIVKAFFIGLIRQRTHQDLANEKRLHLVEFREENENFPRLVATPEGSSVRTKAEILPNEILDFEMISFEGHMPYYRPTPAPFYTRLPGWETHLKRNEPYQRNKERMIQMFVDHGEIRSHLTDKYSECTNSTQTRKYEVD</sequence>
<dbReference type="PANTHER" id="PTHR48277">
    <property type="entry name" value="MITOCHONDRIAL RIBOSOMAL PROTEIN S5"/>
    <property type="match status" value="1"/>
</dbReference>
<protein>
    <submittedName>
        <fullName evidence="6">RP-S5</fullName>
    </submittedName>
</protein>
<dbReference type="PANTHER" id="PTHR48277:SF1">
    <property type="entry name" value="MITOCHONDRIAL RIBOSOMAL PROTEIN S5"/>
    <property type="match status" value="1"/>
</dbReference>
<gene>
    <name evidence="6" type="ORF">LSAA_9675</name>
</gene>
<feature type="region of interest" description="Disordered" evidence="4">
    <location>
        <begin position="102"/>
        <end position="129"/>
    </location>
</feature>
<dbReference type="GO" id="GO:0005737">
    <property type="term" value="C:cytoplasm"/>
    <property type="evidence" value="ECO:0007669"/>
    <property type="project" value="UniProtKB-ARBA"/>
</dbReference>
<organism evidence="6 7">
    <name type="scientific">Lepeophtheirus salmonis</name>
    <name type="common">Salmon louse</name>
    <name type="synonym">Caligus salmonis</name>
    <dbReference type="NCBI Taxonomy" id="72036"/>
    <lineage>
        <taxon>Eukaryota</taxon>
        <taxon>Metazoa</taxon>
        <taxon>Ecdysozoa</taxon>
        <taxon>Arthropoda</taxon>
        <taxon>Crustacea</taxon>
        <taxon>Multicrustacea</taxon>
        <taxon>Hexanauplia</taxon>
        <taxon>Copepoda</taxon>
        <taxon>Siphonostomatoida</taxon>
        <taxon>Caligidae</taxon>
        <taxon>Lepeophtheirus</taxon>
    </lineage>
</organism>
<accession>A0A7R8CUU1</accession>
<dbReference type="SUPFAM" id="SSF54211">
    <property type="entry name" value="Ribosomal protein S5 domain 2-like"/>
    <property type="match status" value="1"/>
</dbReference>
<dbReference type="GO" id="GO:0006412">
    <property type="term" value="P:translation"/>
    <property type="evidence" value="ECO:0007669"/>
    <property type="project" value="InterPro"/>
</dbReference>
<dbReference type="GO" id="GO:0003735">
    <property type="term" value="F:structural constituent of ribosome"/>
    <property type="evidence" value="ECO:0007669"/>
    <property type="project" value="InterPro"/>
</dbReference>
<dbReference type="InterPro" id="IPR014721">
    <property type="entry name" value="Ribsml_uS5_D2-typ_fold_subgr"/>
</dbReference>
<dbReference type="Pfam" id="PF03719">
    <property type="entry name" value="Ribosomal_S5_C"/>
    <property type="match status" value="1"/>
</dbReference>
<dbReference type="Gene3D" id="3.30.230.10">
    <property type="match status" value="1"/>
</dbReference>
<dbReference type="InterPro" id="IPR020568">
    <property type="entry name" value="Ribosomal_Su5_D2-typ_SF"/>
</dbReference>
<dbReference type="Proteomes" id="UP000675881">
    <property type="component" value="Chromosome 5"/>
</dbReference>
<evidence type="ECO:0000259" key="5">
    <source>
        <dbReference type="Pfam" id="PF03719"/>
    </source>
</evidence>
<keyword evidence="2" id="KW-0689">Ribosomal protein</keyword>
<evidence type="ECO:0000313" key="7">
    <source>
        <dbReference type="Proteomes" id="UP000675881"/>
    </source>
</evidence>
<evidence type="ECO:0000256" key="1">
    <source>
        <dbReference type="ARBA" id="ARBA00008945"/>
    </source>
</evidence>
<dbReference type="GO" id="GO:0005840">
    <property type="term" value="C:ribosome"/>
    <property type="evidence" value="ECO:0007669"/>
    <property type="project" value="UniProtKB-KW"/>
</dbReference>
<dbReference type="FunFam" id="3.30.230.10:FF:000002">
    <property type="entry name" value="30S ribosomal protein S5"/>
    <property type="match status" value="1"/>
</dbReference>
<dbReference type="GO" id="GO:0003723">
    <property type="term" value="F:RNA binding"/>
    <property type="evidence" value="ECO:0007669"/>
    <property type="project" value="InterPro"/>
</dbReference>
<reference evidence="6" key="1">
    <citation type="submission" date="2021-02" db="EMBL/GenBank/DDBJ databases">
        <authorList>
            <person name="Bekaert M."/>
        </authorList>
    </citation>
    <scope>NUCLEOTIDE SEQUENCE</scope>
    <source>
        <strain evidence="6">IoA-00</strain>
    </source>
</reference>
<evidence type="ECO:0000256" key="2">
    <source>
        <dbReference type="ARBA" id="ARBA00022980"/>
    </source>
</evidence>
<evidence type="ECO:0000313" key="6">
    <source>
        <dbReference type="EMBL" id="CAF2937537.1"/>
    </source>
</evidence>
<evidence type="ECO:0000256" key="4">
    <source>
        <dbReference type="SAM" id="MobiDB-lite"/>
    </source>
</evidence>
<keyword evidence="3" id="KW-0687">Ribonucleoprotein</keyword>
<dbReference type="OrthoDB" id="309483at2759"/>
<dbReference type="InterPro" id="IPR000851">
    <property type="entry name" value="Ribosomal_uS5"/>
</dbReference>
<dbReference type="AlphaFoldDB" id="A0A7R8CUU1"/>
<feature type="domain" description="Small ribosomal subunit protein uS5 C-terminal" evidence="5">
    <location>
        <begin position="185"/>
        <end position="253"/>
    </location>
</feature>
<keyword evidence="7" id="KW-1185">Reference proteome</keyword>
<name>A0A7R8CUU1_LEPSM</name>
<comment type="similarity">
    <text evidence="1">Belongs to the universal ribosomal protein uS5 family.</text>
</comment>
<dbReference type="GO" id="GO:1990904">
    <property type="term" value="C:ribonucleoprotein complex"/>
    <property type="evidence" value="ECO:0007669"/>
    <property type="project" value="UniProtKB-KW"/>
</dbReference>
<proteinExistence type="inferred from homology"/>
<evidence type="ECO:0000256" key="3">
    <source>
        <dbReference type="ARBA" id="ARBA00023274"/>
    </source>
</evidence>
<dbReference type="InterPro" id="IPR005324">
    <property type="entry name" value="Ribosomal_uS5_C"/>
</dbReference>
<dbReference type="EMBL" id="HG994584">
    <property type="protein sequence ID" value="CAF2937537.1"/>
    <property type="molecule type" value="Genomic_DNA"/>
</dbReference>